<comment type="caution">
    <text evidence="3">The sequence shown here is derived from an EMBL/GenBank/DDBJ whole genome shotgun (WGS) entry which is preliminary data.</text>
</comment>
<feature type="compositionally biased region" description="Polar residues" evidence="1">
    <location>
        <begin position="540"/>
        <end position="563"/>
    </location>
</feature>
<feature type="compositionally biased region" description="Polar residues" evidence="1">
    <location>
        <begin position="100"/>
        <end position="112"/>
    </location>
</feature>
<feature type="compositionally biased region" description="Polar residues" evidence="1">
    <location>
        <begin position="679"/>
        <end position="702"/>
    </location>
</feature>
<sequence length="702" mass="78239">MASNMSLSITHSNRMRDTNEYNSNIQMDEDQITQFDVLDCRSFMLEQEPNAKSSSTSTSSTSSSISTSVSPSSFCSSSFSSSVSQSSQAQSKSPHEFDHNFQNANNHPTNNKLCLPTAEVPGGLVTTQNISTVIRPGPKGNYDPLQFVKIHTPELSKKAVEQIKLAEEVKITKDKIKEVEEEWQNSMLNWKSKRRQQMSTCNSTNDFVFGDDNSVDSSQNRRKIKTFAEMLEERAKAGARIGYDLHTYVESDEKQQQQYNSSSEDSAIAVSQNGQDAFELEQQMSAVQIAASATSDENDLSHTDTDSVCCADSVIGGTVMGVHFSDPTKLCSDYAIHNTKSICLMNDNTYEKNVSNNDVNERKHHSNQEQSLSSQNSDTNKLHTGIIREKYGRKVLHNHHRVSLSNEDVDSLYQSDALSSSPQHSSTTMTTSSSTNWSTSRQPDPVYDSNDEEIDDAENENSIQARYRQRKAFIQKLKAFESLSSPATTEEVSREQQVLRSRRGSQPLLHSSSTSLLKRDQQTQNQSMRPSRSELRIDCSRSNTSRVIPQQTTSLGSPRNRSLSMPRHRVNNLGNADEYKNMHNIQQQQQSNGTTITKIQVPDCSSVLEDHKGKSSVSLNIRDHHNESQGTNLSNDQQQPSQGLLIECSSRTTSESISSTCIKTSHGIKNEPMRIKVVSPNNGSNQSPMVQKTLSASQSVDR</sequence>
<organism evidence="3 4">
    <name type="scientific">Fragariocoptes setiger</name>
    <dbReference type="NCBI Taxonomy" id="1670756"/>
    <lineage>
        <taxon>Eukaryota</taxon>
        <taxon>Metazoa</taxon>
        <taxon>Ecdysozoa</taxon>
        <taxon>Arthropoda</taxon>
        <taxon>Chelicerata</taxon>
        <taxon>Arachnida</taxon>
        <taxon>Acari</taxon>
        <taxon>Acariformes</taxon>
        <taxon>Trombidiformes</taxon>
        <taxon>Prostigmata</taxon>
        <taxon>Eupodina</taxon>
        <taxon>Eriophyoidea</taxon>
        <taxon>Phytoptidae</taxon>
        <taxon>Fragariocoptes</taxon>
    </lineage>
</organism>
<evidence type="ECO:0000256" key="1">
    <source>
        <dbReference type="SAM" id="MobiDB-lite"/>
    </source>
</evidence>
<feature type="region of interest" description="Disordered" evidence="1">
    <location>
        <begin position="359"/>
        <end position="382"/>
    </location>
</feature>
<feature type="domain" description="DUF4757" evidence="2">
    <location>
        <begin position="71"/>
        <end position="233"/>
    </location>
</feature>
<name>A0ABQ7S5Z4_9ACAR</name>
<dbReference type="EMBL" id="JAIFTH010001137">
    <property type="protein sequence ID" value="KAG9508665.1"/>
    <property type="molecule type" value="Genomic_DNA"/>
</dbReference>
<accession>A0ABQ7S5Z4</accession>
<evidence type="ECO:0000313" key="4">
    <source>
        <dbReference type="Proteomes" id="UP000825002"/>
    </source>
</evidence>
<feature type="compositionally biased region" description="Polar residues" evidence="1">
    <location>
        <begin position="508"/>
        <end position="530"/>
    </location>
</feature>
<protein>
    <recommendedName>
        <fullName evidence="2">DUF4757 domain-containing protein</fullName>
    </recommendedName>
</protein>
<proteinExistence type="predicted"/>
<gene>
    <name evidence="3" type="ORF">GZH46_02832</name>
</gene>
<dbReference type="Pfam" id="PF15949">
    <property type="entry name" value="DUF4757"/>
    <property type="match status" value="1"/>
</dbReference>
<reference evidence="3 4" key="1">
    <citation type="submission" date="2020-10" db="EMBL/GenBank/DDBJ databases">
        <authorList>
            <person name="Klimov P.B."/>
            <person name="Dyachkov S.M."/>
            <person name="Chetverikov P.E."/>
        </authorList>
    </citation>
    <scope>NUCLEOTIDE SEQUENCE [LARGE SCALE GENOMIC DNA]</scope>
    <source>
        <strain evidence="3">BMOC 18-1129-001#AD2665</strain>
        <tissue evidence="3">Entire mites</tissue>
    </source>
</reference>
<dbReference type="InterPro" id="IPR031865">
    <property type="entry name" value="DUF4757"/>
</dbReference>
<evidence type="ECO:0000259" key="2">
    <source>
        <dbReference type="Pfam" id="PF15949"/>
    </source>
</evidence>
<dbReference type="Proteomes" id="UP000825002">
    <property type="component" value="Unassembled WGS sequence"/>
</dbReference>
<feature type="region of interest" description="Disordered" evidence="1">
    <location>
        <begin position="484"/>
        <end position="571"/>
    </location>
</feature>
<feature type="compositionally biased region" description="Low complexity" evidence="1">
    <location>
        <begin position="419"/>
        <end position="440"/>
    </location>
</feature>
<feature type="compositionally biased region" description="Polar residues" evidence="1">
    <location>
        <begin position="484"/>
        <end position="499"/>
    </location>
</feature>
<keyword evidence="4" id="KW-1185">Reference proteome</keyword>
<feature type="compositionally biased region" description="Low complexity" evidence="1">
    <location>
        <begin position="368"/>
        <end position="377"/>
    </location>
</feature>
<feature type="non-terminal residue" evidence="3">
    <location>
        <position position="702"/>
    </location>
</feature>
<evidence type="ECO:0000313" key="3">
    <source>
        <dbReference type="EMBL" id="KAG9508665.1"/>
    </source>
</evidence>
<feature type="region of interest" description="Disordered" evidence="1">
    <location>
        <begin position="85"/>
        <end position="113"/>
    </location>
</feature>
<feature type="region of interest" description="Disordered" evidence="1">
    <location>
        <begin position="414"/>
        <end position="452"/>
    </location>
</feature>
<feature type="region of interest" description="Disordered" evidence="1">
    <location>
        <begin position="678"/>
        <end position="702"/>
    </location>
</feature>